<dbReference type="InterPro" id="IPR002225">
    <property type="entry name" value="3Beta_OHSteriod_DH/Estase"/>
</dbReference>
<evidence type="ECO:0000313" key="5">
    <source>
        <dbReference type="EMBL" id="MBX01240.1"/>
    </source>
</evidence>
<keyword evidence="2 3" id="KW-0560">Oxidoreductase</keyword>
<dbReference type="InterPro" id="IPR036291">
    <property type="entry name" value="NAD(P)-bd_dom_sf"/>
</dbReference>
<dbReference type="GO" id="GO:0006694">
    <property type="term" value="P:steroid biosynthetic process"/>
    <property type="evidence" value="ECO:0007669"/>
    <property type="project" value="InterPro"/>
</dbReference>
<dbReference type="PANTHER" id="PTHR10366">
    <property type="entry name" value="NAD DEPENDENT EPIMERASE/DEHYDRATASE"/>
    <property type="match status" value="1"/>
</dbReference>
<organism evidence="5">
    <name type="scientific">Rhizophora mucronata</name>
    <name type="common">Asiatic mangrove</name>
    <dbReference type="NCBI Taxonomy" id="61149"/>
    <lineage>
        <taxon>Eukaryota</taxon>
        <taxon>Viridiplantae</taxon>
        <taxon>Streptophyta</taxon>
        <taxon>Embryophyta</taxon>
        <taxon>Tracheophyta</taxon>
        <taxon>Spermatophyta</taxon>
        <taxon>Magnoliopsida</taxon>
        <taxon>eudicotyledons</taxon>
        <taxon>Gunneridae</taxon>
        <taxon>Pentapetalae</taxon>
        <taxon>rosids</taxon>
        <taxon>fabids</taxon>
        <taxon>Malpighiales</taxon>
        <taxon>Rhizophoraceae</taxon>
        <taxon>Rhizophora</taxon>
    </lineage>
</organism>
<dbReference type="PANTHER" id="PTHR10366:SF589">
    <property type="entry name" value="CINNAMOYL-COA REDUCTASE-LIKE SNL6"/>
    <property type="match status" value="1"/>
</dbReference>
<reference evidence="5" key="1">
    <citation type="submission" date="2018-02" db="EMBL/GenBank/DDBJ databases">
        <title>Rhizophora mucronata_Transcriptome.</title>
        <authorList>
            <person name="Meera S.P."/>
            <person name="Sreeshan A."/>
            <person name="Augustine A."/>
        </authorList>
    </citation>
    <scope>NUCLEOTIDE SEQUENCE</scope>
    <source>
        <tissue evidence="5">Leaf</tissue>
    </source>
</reference>
<evidence type="ECO:0000256" key="2">
    <source>
        <dbReference type="ARBA" id="ARBA00023002"/>
    </source>
</evidence>
<dbReference type="SUPFAM" id="SSF51735">
    <property type="entry name" value="NAD(P)-binding Rossmann-fold domains"/>
    <property type="match status" value="1"/>
</dbReference>
<name>A0A2P2K6A0_RHIMU</name>
<dbReference type="AlphaFoldDB" id="A0A2P2K6A0"/>
<dbReference type="Pfam" id="PF01073">
    <property type="entry name" value="3Beta_HSD"/>
    <property type="match status" value="1"/>
</dbReference>
<protein>
    <submittedName>
        <fullName evidence="5">Cinnamoyl-CoA reductase 2</fullName>
    </submittedName>
</protein>
<dbReference type="GO" id="GO:0016616">
    <property type="term" value="F:oxidoreductase activity, acting on the CH-OH group of donors, NAD or NADP as acceptor"/>
    <property type="evidence" value="ECO:0007669"/>
    <property type="project" value="InterPro"/>
</dbReference>
<evidence type="ECO:0000256" key="3">
    <source>
        <dbReference type="RuleBase" id="RU004475"/>
    </source>
</evidence>
<dbReference type="InterPro" id="IPR050425">
    <property type="entry name" value="NAD(P)_dehydrat-like"/>
</dbReference>
<comment type="similarity">
    <text evidence="3">Belongs to the 3-beta-HSD family.</text>
</comment>
<sequence length="349" mass="38839">MCRYREMVEMVFSEPLVRPRFTEKGNHCNGQAFSIGCLSVGENRLVCVTSGNSYLGSHMVKQLLAHGYLVRVTIQNPVDYEDMRRLIEDEDMNKLENVVVAKMQDLDSLCNAFSGCHAVFHTSSFIDPHGITGYSQQTAILEADAAQNVMEACGSAENVKRCIFTSSLLASIWIAQNPNRVIDEGCWSNEEFCRDRKLWLALGKTVAEKAAWRKSKELKLKLVTICPGLLMAPSFPRAHKESSVPYLKGSLAMLQRGVLATADVKKVAEAHVHVYKAMDNGACGRYLCFNRVVQKFDEVIQIENELGMHSLLCGGRIGVSTEETHNSNLSNSRLTKLLLQASQRKSCKG</sequence>
<evidence type="ECO:0000259" key="4">
    <source>
        <dbReference type="Pfam" id="PF01073"/>
    </source>
</evidence>
<dbReference type="Gene3D" id="3.40.50.720">
    <property type="entry name" value="NAD(P)-binding Rossmann-like Domain"/>
    <property type="match status" value="1"/>
</dbReference>
<keyword evidence="1" id="KW-0521">NADP</keyword>
<accession>A0A2P2K6A0</accession>
<proteinExistence type="inferred from homology"/>
<evidence type="ECO:0000256" key="1">
    <source>
        <dbReference type="ARBA" id="ARBA00022857"/>
    </source>
</evidence>
<dbReference type="EMBL" id="GGEC01020756">
    <property type="protein sequence ID" value="MBX01240.1"/>
    <property type="molecule type" value="Transcribed_RNA"/>
</dbReference>
<feature type="domain" description="3-beta hydroxysteroid dehydrogenase/isomerase" evidence="4">
    <location>
        <begin position="48"/>
        <end position="168"/>
    </location>
</feature>